<sequence length="355" mass="40133">MAETFSLAFFPSLPHIDYAVTTYSLCLWFDDLSRTPSLKQDITAETLPSLIRRHISSLSVWSGYCPELTLRSPCEIDSNQLPRLGSDSYAQRAIMAKTEHGRRKFQTSHRFCEKDIVCLCGPRLKAGLTRGKWVTHSGRGGTHSIRVLHPLSPMLNRGFIQEPRAAYTKTMQVNSAFMHETQRTDLQCFLITATAVFELDHLDLVLLSDRFETAFNFQLLWIDLYIINVLLNMLSLGSFCPGCPPSFDMGSSTLYWTWYKLLIAEILPLRLQPPAYFGLNTEPMPVLSQIQNEETIGRAAFNYQVCLCTDQPFAFTTAVTMPAPSTPNSVYTLLQLHPETMPASMDGGDQRKAWE</sequence>
<protein>
    <submittedName>
        <fullName evidence="1">Uncharacterized protein</fullName>
    </submittedName>
</protein>
<accession>A0AAW0BMN4</accession>
<reference evidence="1 2" key="1">
    <citation type="journal article" date="2024" name="J Genomics">
        <title>Draft genome sequencing and assembly of Favolaschia claudopus CIRM-BRFM 2984 isolated from oak limbs.</title>
        <authorList>
            <person name="Navarro D."/>
            <person name="Drula E."/>
            <person name="Chaduli D."/>
            <person name="Cazenave R."/>
            <person name="Ahrendt S."/>
            <person name="Wang J."/>
            <person name="Lipzen A."/>
            <person name="Daum C."/>
            <person name="Barry K."/>
            <person name="Grigoriev I.V."/>
            <person name="Favel A."/>
            <person name="Rosso M.N."/>
            <person name="Martin F."/>
        </authorList>
    </citation>
    <scope>NUCLEOTIDE SEQUENCE [LARGE SCALE GENOMIC DNA]</scope>
    <source>
        <strain evidence="1 2">CIRM-BRFM 2984</strain>
    </source>
</reference>
<name>A0AAW0BMN4_9AGAR</name>
<dbReference type="EMBL" id="JAWWNJ010000029">
    <property type="protein sequence ID" value="KAK7027762.1"/>
    <property type="molecule type" value="Genomic_DNA"/>
</dbReference>
<evidence type="ECO:0000313" key="2">
    <source>
        <dbReference type="Proteomes" id="UP001362999"/>
    </source>
</evidence>
<evidence type="ECO:0000313" key="1">
    <source>
        <dbReference type="EMBL" id="KAK7027762.1"/>
    </source>
</evidence>
<gene>
    <name evidence="1" type="ORF">R3P38DRAFT_3354711</name>
</gene>
<proteinExistence type="predicted"/>
<organism evidence="1 2">
    <name type="scientific">Favolaschia claudopus</name>
    <dbReference type="NCBI Taxonomy" id="2862362"/>
    <lineage>
        <taxon>Eukaryota</taxon>
        <taxon>Fungi</taxon>
        <taxon>Dikarya</taxon>
        <taxon>Basidiomycota</taxon>
        <taxon>Agaricomycotina</taxon>
        <taxon>Agaricomycetes</taxon>
        <taxon>Agaricomycetidae</taxon>
        <taxon>Agaricales</taxon>
        <taxon>Marasmiineae</taxon>
        <taxon>Mycenaceae</taxon>
        <taxon>Favolaschia</taxon>
    </lineage>
</organism>
<dbReference type="AlphaFoldDB" id="A0AAW0BMN4"/>
<keyword evidence="2" id="KW-1185">Reference proteome</keyword>
<dbReference type="Proteomes" id="UP001362999">
    <property type="component" value="Unassembled WGS sequence"/>
</dbReference>
<comment type="caution">
    <text evidence="1">The sequence shown here is derived from an EMBL/GenBank/DDBJ whole genome shotgun (WGS) entry which is preliminary data.</text>
</comment>